<gene>
    <name evidence="3" type="ORF">SK069_07230</name>
</gene>
<sequence length="393" mass="42264">MPVDLRTCLAALVSQDGSDLHIKAGRPPLGRIDGVLRPLLPDAEPMSAAETEAMAQAMLPDDEARARFAEEHEIDLAHTEPGIARLRVNAFRQRGSVAIVCRVVPDAPRSLEELGMPPVIGELADEERGLVLVTGITGSGKSTTLAGMVDRINRSRDCHVVTIEDPIEMLHQDRRASINQREVGHDTGSFAQALRRVLRQDPDVILIGELRDEETVHAALSAAETGHLVLSTVHTLDATGAVDRLVGFFPPHQHQQIREALALTLQGVVSQRLVPLAAGKGRAAVCEVLRATGLVKDIVRDPARLGELEQVIADGAHYGMQTFDQALCRMVLDGTVAREDAMRAAARPHDLELLLRADGRMGTSMDDVADQQRRSAAAAAGGLDEQPAVLPAV</sequence>
<dbReference type="Gene3D" id="3.40.50.300">
    <property type="entry name" value="P-loop containing nucleotide triphosphate hydrolases"/>
    <property type="match status" value="1"/>
</dbReference>
<proteinExistence type="inferred from homology"/>
<comment type="similarity">
    <text evidence="1">Belongs to the GSP E family.</text>
</comment>
<organism evidence="3 4">
    <name type="scientific">Patulibacter brassicae</name>
    <dbReference type="NCBI Taxonomy" id="1705717"/>
    <lineage>
        <taxon>Bacteria</taxon>
        <taxon>Bacillati</taxon>
        <taxon>Actinomycetota</taxon>
        <taxon>Thermoleophilia</taxon>
        <taxon>Solirubrobacterales</taxon>
        <taxon>Patulibacteraceae</taxon>
        <taxon>Patulibacter</taxon>
    </lineage>
</organism>
<dbReference type="SUPFAM" id="SSF52540">
    <property type="entry name" value="P-loop containing nucleoside triphosphate hydrolases"/>
    <property type="match status" value="1"/>
</dbReference>
<feature type="domain" description="Bacterial type II secretion system protein E" evidence="2">
    <location>
        <begin position="198"/>
        <end position="212"/>
    </location>
</feature>
<dbReference type="PANTHER" id="PTHR30486:SF12">
    <property type="entry name" value="TYPE IV PILUS ATPASE PILU"/>
    <property type="match status" value="1"/>
</dbReference>
<dbReference type="InterPro" id="IPR001482">
    <property type="entry name" value="T2SS/T4SS_dom"/>
</dbReference>
<dbReference type="PROSITE" id="PS00662">
    <property type="entry name" value="T2SP_E"/>
    <property type="match status" value="1"/>
</dbReference>
<dbReference type="InterPro" id="IPR050921">
    <property type="entry name" value="T4SS_GSP_E_ATPase"/>
</dbReference>
<evidence type="ECO:0000313" key="4">
    <source>
        <dbReference type="Proteomes" id="UP001277761"/>
    </source>
</evidence>
<dbReference type="RefSeq" id="WP_319953527.1">
    <property type="nucleotide sequence ID" value="NZ_JAXAVX010000002.1"/>
</dbReference>
<evidence type="ECO:0000256" key="1">
    <source>
        <dbReference type="ARBA" id="ARBA00006611"/>
    </source>
</evidence>
<comment type="caution">
    <text evidence="3">The sequence shown here is derived from an EMBL/GenBank/DDBJ whole genome shotgun (WGS) entry which is preliminary data.</text>
</comment>
<evidence type="ECO:0000313" key="3">
    <source>
        <dbReference type="EMBL" id="MDX8151377.1"/>
    </source>
</evidence>
<dbReference type="PANTHER" id="PTHR30486">
    <property type="entry name" value="TWITCHING MOTILITY PROTEIN PILT"/>
    <property type="match status" value="1"/>
</dbReference>
<name>A0ABU4VHT9_9ACTN</name>
<keyword evidence="4" id="KW-1185">Reference proteome</keyword>
<dbReference type="NCBIfam" id="TIGR01420">
    <property type="entry name" value="pilT_fam"/>
    <property type="match status" value="1"/>
</dbReference>
<dbReference type="InterPro" id="IPR006321">
    <property type="entry name" value="PilT/PilU"/>
</dbReference>
<dbReference type="Pfam" id="PF00437">
    <property type="entry name" value="T2SSE"/>
    <property type="match status" value="1"/>
</dbReference>
<accession>A0ABU4VHT9</accession>
<dbReference type="InterPro" id="IPR027417">
    <property type="entry name" value="P-loop_NTPase"/>
</dbReference>
<dbReference type="CDD" id="cd01131">
    <property type="entry name" value="PilT"/>
    <property type="match status" value="1"/>
</dbReference>
<dbReference type="Gene3D" id="3.30.450.90">
    <property type="match status" value="1"/>
</dbReference>
<dbReference type="Proteomes" id="UP001277761">
    <property type="component" value="Unassembled WGS sequence"/>
</dbReference>
<dbReference type="EMBL" id="JAXAVX010000002">
    <property type="protein sequence ID" value="MDX8151377.1"/>
    <property type="molecule type" value="Genomic_DNA"/>
</dbReference>
<reference evidence="3 4" key="1">
    <citation type="submission" date="2023-11" db="EMBL/GenBank/DDBJ databases">
        <authorList>
            <person name="Xu M."/>
            <person name="Jiang T."/>
        </authorList>
    </citation>
    <scope>NUCLEOTIDE SEQUENCE [LARGE SCALE GENOMIC DNA]</scope>
    <source>
        <strain evidence="3 4">SD</strain>
    </source>
</reference>
<evidence type="ECO:0000259" key="2">
    <source>
        <dbReference type="PROSITE" id="PS00662"/>
    </source>
</evidence>
<protein>
    <submittedName>
        <fullName evidence="3">PilT/PilU family type 4a pilus ATPase</fullName>
    </submittedName>
</protein>